<evidence type="ECO:0000313" key="2">
    <source>
        <dbReference type="Proteomes" id="UP000324800"/>
    </source>
</evidence>
<gene>
    <name evidence="1" type="ORF">EZS28_056507</name>
</gene>
<sequence>MPVRTEQQEYTAMCLFKDIYDKSLAIESTGSTQQNMNALGLILNLILRSPNKELGYSENAEKMSKSSRGIDTVKPTGMAYGTAVYGASTSEISLMLRYLPQQDMSSLRTFSQSEWTNLLLFFSDFGLIVLQINDSVVASFQSDPSIVLPR</sequence>
<organism evidence="1 2">
    <name type="scientific">Streblomastix strix</name>
    <dbReference type="NCBI Taxonomy" id="222440"/>
    <lineage>
        <taxon>Eukaryota</taxon>
        <taxon>Metamonada</taxon>
        <taxon>Preaxostyla</taxon>
        <taxon>Oxymonadida</taxon>
        <taxon>Streblomastigidae</taxon>
        <taxon>Streblomastix</taxon>
    </lineage>
</organism>
<dbReference type="Proteomes" id="UP000324800">
    <property type="component" value="Unassembled WGS sequence"/>
</dbReference>
<dbReference type="AlphaFoldDB" id="A0A5J4PJH2"/>
<proteinExistence type="predicted"/>
<accession>A0A5J4PJH2</accession>
<protein>
    <submittedName>
        <fullName evidence="1">Uncharacterized protein</fullName>
    </submittedName>
</protein>
<comment type="caution">
    <text evidence="1">The sequence shown here is derived from an EMBL/GenBank/DDBJ whole genome shotgun (WGS) entry which is preliminary data.</text>
</comment>
<reference evidence="1 2" key="1">
    <citation type="submission" date="2019-03" db="EMBL/GenBank/DDBJ databases">
        <title>Single cell metagenomics reveals metabolic interactions within the superorganism composed of flagellate Streblomastix strix and complex community of Bacteroidetes bacteria on its surface.</title>
        <authorList>
            <person name="Treitli S.C."/>
            <person name="Kolisko M."/>
            <person name="Husnik F."/>
            <person name="Keeling P."/>
            <person name="Hampl V."/>
        </authorList>
    </citation>
    <scope>NUCLEOTIDE SEQUENCE [LARGE SCALE GENOMIC DNA]</scope>
    <source>
        <strain evidence="1">ST1C</strain>
    </source>
</reference>
<evidence type="ECO:0000313" key="1">
    <source>
        <dbReference type="EMBL" id="KAA6309452.1"/>
    </source>
</evidence>
<name>A0A5J4PJH2_9EUKA</name>
<dbReference type="EMBL" id="SNRW01050286">
    <property type="protein sequence ID" value="KAA6309452.1"/>
    <property type="molecule type" value="Genomic_DNA"/>
</dbReference>